<dbReference type="Proteomes" id="UP001205906">
    <property type="component" value="Unassembled WGS sequence"/>
</dbReference>
<comment type="caution">
    <text evidence="1">The sequence shown here is derived from an EMBL/GenBank/DDBJ whole genome shotgun (WGS) entry which is preliminary data.</text>
</comment>
<accession>A0ABT1C5H6</accession>
<dbReference type="EMBL" id="JAMXQS010000004">
    <property type="protein sequence ID" value="MCO6050082.1"/>
    <property type="molecule type" value="Genomic_DNA"/>
</dbReference>
<name>A0ABT1C5H6_9HYPH</name>
<proteinExistence type="predicted"/>
<evidence type="ECO:0000313" key="1">
    <source>
        <dbReference type="EMBL" id="MCO6050082.1"/>
    </source>
</evidence>
<evidence type="ECO:0000313" key="2">
    <source>
        <dbReference type="Proteomes" id="UP001205906"/>
    </source>
</evidence>
<reference evidence="1 2" key="1">
    <citation type="submission" date="2022-06" db="EMBL/GenBank/DDBJ databases">
        <title>Mesorhizobium sp. strain RP14 Genome sequencing and assembly.</title>
        <authorList>
            <person name="Kim I."/>
        </authorList>
    </citation>
    <scope>NUCLEOTIDE SEQUENCE [LARGE SCALE GENOMIC DNA]</scope>
    <source>
        <strain evidence="2">RP14(2022)</strain>
    </source>
</reference>
<keyword evidence="2" id="KW-1185">Reference proteome</keyword>
<dbReference type="RefSeq" id="WP_252818376.1">
    <property type="nucleotide sequence ID" value="NZ_JAMXQS010000004.1"/>
</dbReference>
<sequence length="51" mass="5978">MFDQLTRIAADWRRARARRRTRLILSQLPPELQRDVGYPADDIMPTLRGAL</sequence>
<protein>
    <submittedName>
        <fullName evidence="1">DUF1127 domain-containing protein</fullName>
    </submittedName>
</protein>
<organism evidence="1 2">
    <name type="scientific">Mesorhizobium liriopis</name>
    <dbReference type="NCBI Taxonomy" id="2953882"/>
    <lineage>
        <taxon>Bacteria</taxon>
        <taxon>Pseudomonadati</taxon>
        <taxon>Pseudomonadota</taxon>
        <taxon>Alphaproteobacteria</taxon>
        <taxon>Hyphomicrobiales</taxon>
        <taxon>Phyllobacteriaceae</taxon>
        <taxon>Mesorhizobium</taxon>
    </lineage>
</organism>
<gene>
    <name evidence="1" type="ORF">NGM99_09790</name>
</gene>